<protein>
    <submittedName>
        <fullName evidence="1">Uncharacterized protein</fullName>
    </submittedName>
</protein>
<organism evidence="1">
    <name type="scientific">Myoviridae sp. ctLnO19</name>
    <dbReference type="NCBI Taxonomy" id="2825085"/>
    <lineage>
        <taxon>Viruses</taxon>
        <taxon>Duplodnaviria</taxon>
        <taxon>Heunggongvirae</taxon>
        <taxon>Uroviricota</taxon>
        <taxon>Caudoviricetes</taxon>
    </lineage>
</organism>
<reference evidence="1" key="1">
    <citation type="journal article" date="2021" name="Proc. Natl. Acad. Sci. U.S.A.">
        <title>A Catalog of Tens of Thousands of Viruses from Human Metagenomes Reveals Hidden Associations with Chronic Diseases.</title>
        <authorList>
            <person name="Tisza M.J."/>
            <person name="Buck C.B."/>
        </authorList>
    </citation>
    <scope>NUCLEOTIDE SEQUENCE</scope>
    <source>
        <strain evidence="1">CtLnO19</strain>
    </source>
</reference>
<proteinExistence type="predicted"/>
<sequence length="233" mass="27114">MEMGTEMTTKNLPEYLIMEYPFGELIDEATSIFGSNPFTQAYNVPGERGYNPKRRIFYRTTEELLFYLFLNLRITGRDIYMGMLPLAMPVINELYNKVQWGIVDSFYQDESYTDGLVESGLLMEEMREGVLGYRDKWGNKVEVVPGITEDQSIFITVIYHLFLRVFIEKFPTISNIMLQNRDSIIVQHEDITQSMEFPTGANIDKRRAIIDYILKVYTLTLRVYVAGRETDGL</sequence>
<dbReference type="EMBL" id="BK015301">
    <property type="protein sequence ID" value="DAE00347.1"/>
    <property type="molecule type" value="Genomic_DNA"/>
</dbReference>
<evidence type="ECO:0000313" key="1">
    <source>
        <dbReference type="EMBL" id="DAE00347.1"/>
    </source>
</evidence>
<accession>A0A8S5P1K7</accession>
<name>A0A8S5P1K7_9CAUD</name>